<feature type="transmembrane region" description="Helical" evidence="2">
    <location>
        <begin position="373"/>
        <end position="398"/>
    </location>
</feature>
<keyword evidence="2" id="KW-1133">Transmembrane helix</keyword>
<feature type="transmembrane region" description="Helical" evidence="2">
    <location>
        <begin position="419"/>
        <end position="446"/>
    </location>
</feature>
<feature type="transmembrane region" description="Helical" evidence="2">
    <location>
        <begin position="45"/>
        <end position="67"/>
    </location>
</feature>
<reference evidence="3 4" key="1">
    <citation type="submission" date="2019-06" db="EMBL/GenBank/DDBJ databases">
        <title>Genome sequencing of plant associated microbes to promote plant fitness in Sorghum bicolor and Oryza sativa.</title>
        <authorList>
            <person name="Coleman-Derr D."/>
        </authorList>
    </citation>
    <scope>NUCLEOTIDE SEQUENCE [LARGE SCALE GENOMIC DNA]</scope>
    <source>
        <strain evidence="3 4">KV-663</strain>
    </source>
</reference>
<feature type="transmembrane region" description="Helical" evidence="2">
    <location>
        <begin position="221"/>
        <end position="239"/>
    </location>
</feature>
<feature type="transmembrane region" description="Helical" evidence="2">
    <location>
        <begin position="268"/>
        <end position="286"/>
    </location>
</feature>
<dbReference type="EMBL" id="VFPM01000001">
    <property type="protein sequence ID" value="TQM63681.1"/>
    <property type="molecule type" value="Genomic_DNA"/>
</dbReference>
<dbReference type="AlphaFoldDB" id="A0A543HZC6"/>
<feature type="transmembrane region" description="Helical" evidence="2">
    <location>
        <begin position="186"/>
        <end position="209"/>
    </location>
</feature>
<feature type="transmembrane region" description="Helical" evidence="2">
    <location>
        <begin position="466"/>
        <end position="486"/>
    </location>
</feature>
<comment type="caution">
    <text evidence="3">The sequence shown here is derived from an EMBL/GenBank/DDBJ whole genome shotgun (WGS) entry which is preliminary data.</text>
</comment>
<keyword evidence="2" id="KW-0472">Membrane</keyword>
<feature type="transmembrane region" description="Helical" evidence="2">
    <location>
        <begin position="327"/>
        <end position="353"/>
    </location>
</feature>
<feature type="compositionally biased region" description="Low complexity" evidence="1">
    <location>
        <begin position="1"/>
        <end position="13"/>
    </location>
</feature>
<evidence type="ECO:0000256" key="2">
    <source>
        <dbReference type="SAM" id="Phobius"/>
    </source>
</evidence>
<evidence type="ECO:0000313" key="3">
    <source>
        <dbReference type="EMBL" id="TQM63681.1"/>
    </source>
</evidence>
<proteinExistence type="predicted"/>
<protein>
    <submittedName>
        <fullName evidence="3">ABC-2 type transport system permease protein</fullName>
    </submittedName>
</protein>
<gene>
    <name evidence="3" type="ORF">FBY41_0024</name>
</gene>
<keyword evidence="2" id="KW-0812">Transmembrane</keyword>
<keyword evidence="4" id="KW-1185">Reference proteome</keyword>
<dbReference type="Proteomes" id="UP000316747">
    <property type="component" value="Unassembled WGS sequence"/>
</dbReference>
<evidence type="ECO:0000313" key="4">
    <source>
        <dbReference type="Proteomes" id="UP000316747"/>
    </source>
</evidence>
<accession>A0A543HZC6</accession>
<evidence type="ECO:0000256" key="1">
    <source>
        <dbReference type="SAM" id="MobiDB-lite"/>
    </source>
</evidence>
<name>A0A543HZC6_9MICO</name>
<sequence>MTETVGRSARAPAGRPPPSSAAAGPSPPRHTGRSGPRRLRPLIRLYARLTWRTSAIIGIVMAGYVALEVASYRSAYPSGVSPLQFAIFEDNPAVRMMNGVPRALDTAGGFTVWDGGWMMQIIVAVWAVLTTSRLLRGEEDLDRTDLVLATPVRATAATAVVVALLVAESTLVGAAAAVTMGLTGQAWAGSLLFGVGLAAVGATFTAGTAVVSQLVEVRRRVAGLSAAALGAAYLLRMVGNSADSRTWVRWSTPLGWIDQLQPFGADDALALIPMIAVPTALGILAIRLRAVRDTGGALLAPESAGRSHLHLLSSPVAFAWRSNQATLLAWAVGLAAIAAIMGALVSTMIDWIAEDEGYQQILASVGLEAALTLEGFVAVIAFVFALAVAIHVIFRIGAAQAEEATSRLEAILARRVSRLRWLGGHLLLTGIGAAILTIVVGAAMWAGALAAGSDRLNLADALSASLNTLPVVALVAGLTVGIYGVAPRLTVPIPLAVVVGGFILYLLGPALKWPDWALNLSPFTHLAMVPQQPWASTAALVMCGIGVALAAVGSIAFRRRDLGAG</sequence>
<feature type="transmembrane region" description="Helical" evidence="2">
    <location>
        <begin position="534"/>
        <end position="557"/>
    </location>
</feature>
<feature type="transmembrane region" description="Helical" evidence="2">
    <location>
        <begin position="493"/>
        <end position="514"/>
    </location>
</feature>
<feature type="region of interest" description="Disordered" evidence="1">
    <location>
        <begin position="1"/>
        <end position="36"/>
    </location>
</feature>
<feature type="transmembrane region" description="Helical" evidence="2">
    <location>
        <begin position="156"/>
        <end position="180"/>
    </location>
</feature>
<organism evidence="3 4">
    <name type="scientific">Humibacillus xanthopallidus</name>
    <dbReference type="NCBI Taxonomy" id="412689"/>
    <lineage>
        <taxon>Bacteria</taxon>
        <taxon>Bacillati</taxon>
        <taxon>Actinomycetota</taxon>
        <taxon>Actinomycetes</taxon>
        <taxon>Micrococcales</taxon>
        <taxon>Intrasporangiaceae</taxon>
        <taxon>Humibacillus</taxon>
    </lineage>
</organism>
<feature type="transmembrane region" description="Helical" evidence="2">
    <location>
        <begin position="117"/>
        <end position="135"/>
    </location>
</feature>